<dbReference type="EMBL" id="PFBB01000020">
    <property type="protein sequence ID" value="PIR88512.1"/>
    <property type="molecule type" value="Genomic_DNA"/>
</dbReference>
<dbReference type="AlphaFoldDB" id="A0A2H0UPZ9"/>
<proteinExistence type="predicted"/>
<accession>A0A2H0UPZ9</accession>
<feature type="transmembrane region" description="Helical" evidence="1">
    <location>
        <begin position="193"/>
        <end position="219"/>
    </location>
</feature>
<gene>
    <name evidence="2" type="ORF">COU09_01905</name>
</gene>
<dbReference type="GO" id="GO:0003993">
    <property type="term" value="F:acid phosphatase activity"/>
    <property type="evidence" value="ECO:0007669"/>
    <property type="project" value="InterPro"/>
</dbReference>
<dbReference type="GO" id="GO:0046872">
    <property type="term" value="F:metal ion binding"/>
    <property type="evidence" value="ECO:0007669"/>
    <property type="project" value="InterPro"/>
</dbReference>
<protein>
    <submittedName>
        <fullName evidence="2">Uncharacterized protein</fullName>
    </submittedName>
</protein>
<dbReference type="Gene3D" id="2.60.40.380">
    <property type="entry name" value="Purple acid phosphatase-like, N-terminal"/>
    <property type="match status" value="1"/>
</dbReference>
<dbReference type="Gene3D" id="2.60.40.10">
    <property type="entry name" value="Immunoglobulins"/>
    <property type="match status" value="1"/>
</dbReference>
<evidence type="ECO:0000256" key="1">
    <source>
        <dbReference type="SAM" id="Phobius"/>
    </source>
</evidence>
<dbReference type="Proteomes" id="UP000229615">
    <property type="component" value="Unassembled WGS sequence"/>
</dbReference>
<evidence type="ECO:0000313" key="3">
    <source>
        <dbReference type="Proteomes" id="UP000229615"/>
    </source>
</evidence>
<dbReference type="InterPro" id="IPR013783">
    <property type="entry name" value="Ig-like_fold"/>
</dbReference>
<keyword evidence="1" id="KW-1133">Transmembrane helix</keyword>
<keyword evidence="1" id="KW-0472">Membrane</keyword>
<reference evidence="3" key="1">
    <citation type="submission" date="2017-09" db="EMBL/GenBank/DDBJ databases">
        <title>Depth-based differentiation of microbial function through sediment-hosted aquifers and enrichment of novel symbionts in the deep terrestrial subsurface.</title>
        <authorList>
            <person name="Probst A.J."/>
            <person name="Ladd B."/>
            <person name="Jarett J.K."/>
            <person name="Geller-Mcgrath D.E."/>
            <person name="Sieber C.M.K."/>
            <person name="Emerson J.B."/>
            <person name="Anantharaman K."/>
            <person name="Thomas B.C."/>
            <person name="Malmstrom R."/>
            <person name="Stieglmeier M."/>
            <person name="Klingl A."/>
            <person name="Woyke T."/>
            <person name="Ryan C.M."/>
            <person name="Banfield J.F."/>
        </authorList>
    </citation>
    <scope>NUCLEOTIDE SEQUENCE [LARGE SCALE GENOMIC DNA]</scope>
</reference>
<evidence type="ECO:0000313" key="2">
    <source>
        <dbReference type="EMBL" id="PIR88512.1"/>
    </source>
</evidence>
<dbReference type="InterPro" id="IPR008963">
    <property type="entry name" value="Purple_acid_Pase-like_N"/>
</dbReference>
<organism evidence="2 3">
    <name type="scientific">Candidatus Harrisonbacteria bacterium CG10_big_fil_rev_8_21_14_0_10_44_23</name>
    <dbReference type="NCBI Taxonomy" id="1974585"/>
    <lineage>
        <taxon>Bacteria</taxon>
        <taxon>Candidatus Harrisoniibacteriota</taxon>
    </lineage>
</organism>
<sequence length="239" mass="25938">MSINPYSGVIQWVPTSAQGNLTHTVRVEASAGSDSVSQTYQVFVTQPTTGGPNIVYVPGPTRTIVQTAPVADLDIFNLRVDNDEQMNVIVSFETTITASSRVVYSLSSHVDDEDNINLYEFSRSNGGQTTFHQINLGQLQMNTTYYMRVIATAGSQTDMTGELGFVQLPTGIIFGSNTTGQVYRDDGSAFASVLASIGAFLISPWFLLLIIIILLIILLMRRGSEASYVHTSGPVEIKS</sequence>
<comment type="caution">
    <text evidence="2">The sequence shown here is derived from an EMBL/GenBank/DDBJ whole genome shotgun (WGS) entry which is preliminary data.</text>
</comment>
<dbReference type="SUPFAM" id="SSF49363">
    <property type="entry name" value="Purple acid phosphatase, N-terminal domain"/>
    <property type="match status" value="1"/>
</dbReference>
<name>A0A2H0UPZ9_9BACT</name>
<keyword evidence="1" id="KW-0812">Transmembrane</keyword>